<comment type="caution">
    <text evidence="3">The sequence shown here is derived from an EMBL/GenBank/DDBJ whole genome shotgun (WGS) entry which is preliminary data.</text>
</comment>
<organism evidence="3 4">
    <name type="scientific">Oryzias melastigma</name>
    <name type="common">Marine medaka</name>
    <dbReference type="NCBI Taxonomy" id="30732"/>
    <lineage>
        <taxon>Eukaryota</taxon>
        <taxon>Metazoa</taxon>
        <taxon>Chordata</taxon>
        <taxon>Craniata</taxon>
        <taxon>Vertebrata</taxon>
        <taxon>Euteleostomi</taxon>
        <taxon>Actinopterygii</taxon>
        <taxon>Neopterygii</taxon>
        <taxon>Teleostei</taxon>
        <taxon>Neoteleostei</taxon>
        <taxon>Acanthomorphata</taxon>
        <taxon>Ovalentaria</taxon>
        <taxon>Atherinomorphae</taxon>
        <taxon>Beloniformes</taxon>
        <taxon>Adrianichthyidae</taxon>
        <taxon>Oryziinae</taxon>
        <taxon>Oryzias</taxon>
    </lineage>
</organism>
<dbReference type="EMBL" id="WKFB01000401">
    <property type="protein sequence ID" value="KAF6724249.1"/>
    <property type="molecule type" value="Genomic_DNA"/>
</dbReference>
<feature type="coiled-coil region" evidence="1">
    <location>
        <begin position="28"/>
        <end position="55"/>
    </location>
</feature>
<evidence type="ECO:0000256" key="2">
    <source>
        <dbReference type="SAM" id="MobiDB-lite"/>
    </source>
</evidence>
<gene>
    <name evidence="3" type="ORF">FQA47_008775</name>
</gene>
<feature type="compositionally biased region" description="Basic and acidic residues" evidence="2">
    <location>
        <begin position="340"/>
        <end position="376"/>
    </location>
</feature>
<feature type="coiled-coil region" evidence="1">
    <location>
        <begin position="97"/>
        <end position="124"/>
    </location>
</feature>
<keyword evidence="1" id="KW-0175">Coiled coil</keyword>
<evidence type="ECO:0000256" key="1">
    <source>
        <dbReference type="SAM" id="Coils"/>
    </source>
</evidence>
<protein>
    <submittedName>
        <fullName evidence="3">Uncharacterized protein</fullName>
    </submittedName>
</protein>
<evidence type="ECO:0000313" key="3">
    <source>
        <dbReference type="EMBL" id="KAF6724249.1"/>
    </source>
</evidence>
<dbReference type="Proteomes" id="UP000646548">
    <property type="component" value="Unassembled WGS sequence"/>
</dbReference>
<accession>A0A834C7U6</accession>
<reference evidence="3" key="1">
    <citation type="journal article" name="BMC Genomics">
        <title>Long-read sequencing and de novo genome assembly of marine medaka (Oryzias melastigma).</title>
        <authorList>
            <person name="Liang P."/>
            <person name="Saqib H.S.A."/>
            <person name="Ni X."/>
            <person name="Shen Y."/>
        </authorList>
    </citation>
    <scope>NUCLEOTIDE SEQUENCE</scope>
    <source>
        <strain evidence="3">Bigg-433</strain>
    </source>
</reference>
<name>A0A834C7U6_ORYME</name>
<feature type="region of interest" description="Disordered" evidence="2">
    <location>
        <begin position="275"/>
        <end position="323"/>
    </location>
</feature>
<proteinExistence type="predicted"/>
<evidence type="ECO:0000313" key="4">
    <source>
        <dbReference type="Proteomes" id="UP000646548"/>
    </source>
</evidence>
<dbReference type="AlphaFoldDB" id="A0A834C7U6"/>
<sequence length="393" mass="46971">MAYHHRYYRQEFNGQTFWKNPRDLRERLSDQDSLIAKLRDQLQSINDENNQLIQQLIPQRADDIQKMETADGSSQPAEEQVDHIEDCDIFSPAEIAFLKMTKEVKELEEELVILRVQRDQNEENRVRLTELRAALDVSHTNREMLAEEKPSLELQIKELKWKNCTLSQMETASQKLNTMEELSSAVEVSLQDLKEEICINRFRRLEREQWEKGPYAIPFETLCQRDPKYNALLENNMESALEEMMNLNNLLSEEEKHSDETNQSLDMQENEVMEAKEHQEMESEERTELLVEEERTEVLVEEERTEVRVEETEELQRERGPDIANRLEELNKCLQNLQQERQKNVKKDKKQKSDKDKKVKNKKEEEKVKEPKEKPEKRFSFSKFFGRLFCFRR</sequence>
<feature type="region of interest" description="Disordered" evidence="2">
    <location>
        <begin position="338"/>
        <end position="376"/>
    </location>
</feature>